<comment type="cofactor">
    <cofactor evidence="10">
        <name>Mg(2+)</name>
        <dbReference type="ChEBI" id="CHEBI:18420"/>
    </cofactor>
</comment>
<evidence type="ECO:0000256" key="6">
    <source>
        <dbReference type="ARBA" id="ARBA00023098"/>
    </source>
</evidence>
<dbReference type="GeneID" id="66304714"/>
<evidence type="ECO:0000259" key="11">
    <source>
        <dbReference type="Pfam" id="PF01648"/>
    </source>
</evidence>
<evidence type="ECO:0000256" key="1">
    <source>
        <dbReference type="ARBA" id="ARBA00022516"/>
    </source>
</evidence>
<evidence type="ECO:0000313" key="13">
    <source>
        <dbReference type="Proteomes" id="UP000294441"/>
    </source>
</evidence>
<comment type="subcellular location">
    <subcellularLocation>
        <location evidence="10">Cytoplasm</location>
    </subcellularLocation>
</comment>
<name>A0A451D8J5_9GAMM</name>
<dbReference type="AlphaFoldDB" id="A0A451D8J5"/>
<evidence type="ECO:0000256" key="5">
    <source>
        <dbReference type="ARBA" id="ARBA00022842"/>
    </source>
</evidence>
<dbReference type="InterPro" id="IPR008278">
    <property type="entry name" value="4-PPantetheinyl_Trfase_dom"/>
</dbReference>
<organism evidence="12 13">
    <name type="scientific">Candidatus Erwinia haradaeae</name>
    <dbReference type="NCBI Taxonomy" id="1922217"/>
    <lineage>
        <taxon>Bacteria</taxon>
        <taxon>Pseudomonadati</taxon>
        <taxon>Pseudomonadota</taxon>
        <taxon>Gammaproteobacteria</taxon>
        <taxon>Enterobacterales</taxon>
        <taxon>Erwiniaceae</taxon>
        <taxon>Erwinia</taxon>
    </lineage>
</organism>
<keyword evidence="7 10" id="KW-0275">Fatty acid biosynthesis</keyword>
<dbReference type="Proteomes" id="UP000294441">
    <property type="component" value="Chromosome 1"/>
</dbReference>
<reference evidence="12 13" key="1">
    <citation type="submission" date="2019-02" db="EMBL/GenBank/DDBJ databases">
        <authorList>
            <person name="Manzano-Marin A."/>
            <person name="Manzano-Marin A."/>
        </authorList>
    </citation>
    <scope>NUCLEOTIDE SEQUENCE [LARGE SCALE GENOMIC DNA]</scope>
    <source>
        <strain evidence="12 13">ErCicurvipes</strain>
    </source>
</reference>
<evidence type="ECO:0000256" key="3">
    <source>
        <dbReference type="ARBA" id="ARBA00022723"/>
    </source>
</evidence>
<dbReference type="EC" id="2.7.8.7" evidence="10"/>
<keyword evidence="4 10" id="KW-0276">Fatty acid metabolism</keyword>
<keyword evidence="2 10" id="KW-0808">Transferase</keyword>
<evidence type="ECO:0000256" key="9">
    <source>
        <dbReference type="ARBA" id="ARBA00054726"/>
    </source>
</evidence>
<dbReference type="OrthoDB" id="517356at2"/>
<dbReference type="NCBIfam" id="TIGR00516">
    <property type="entry name" value="acpS"/>
    <property type="match status" value="1"/>
</dbReference>
<proteinExistence type="inferred from homology"/>
<comment type="catalytic activity">
    <reaction evidence="8 10">
        <text>apo-[ACP] + CoA = holo-[ACP] + adenosine 3',5'-bisphosphate + H(+)</text>
        <dbReference type="Rhea" id="RHEA:12068"/>
        <dbReference type="Rhea" id="RHEA-COMP:9685"/>
        <dbReference type="Rhea" id="RHEA-COMP:9690"/>
        <dbReference type="ChEBI" id="CHEBI:15378"/>
        <dbReference type="ChEBI" id="CHEBI:29999"/>
        <dbReference type="ChEBI" id="CHEBI:57287"/>
        <dbReference type="ChEBI" id="CHEBI:58343"/>
        <dbReference type="ChEBI" id="CHEBI:64479"/>
        <dbReference type="EC" id="2.7.8.7"/>
    </reaction>
</comment>
<feature type="domain" description="4'-phosphopantetheinyl transferase" evidence="11">
    <location>
        <begin position="5"/>
        <end position="106"/>
    </location>
</feature>
<keyword evidence="5 10" id="KW-0460">Magnesium</keyword>
<dbReference type="InterPro" id="IPR004568">
    <property type="entry name" value="Ppantetheine-prot_Trfase_dom"/>
</dbReference>
<evidence type="ECO:0000256" key="7">
    <source>
        <dbReference type="ARBA" id="ARBA00023160"/>
    </source>
</evidence>
<dbReference type="NCBIfam" id="TIGR00556">
    <property type="entry name" value="pantethn_trn"/>
    <property type="match status" value="1"/>
</dbReference>
<comment type="function">
    <text evidence="10">Transfers the 4'-phosphopantetheine moiety from coenzyme A to a Ser of acyl-carrier-protein.</text>
</comment>
<dbReference type="HAMAP" id="MF_00101">
    <property type="entry name" value="AcpS"/>
    <property type="match status" value="1"/>
</dbReference>
<dbReference type="FunFam" id="3.90.470.20:FF:000001">
    <property type="entry name" value="Holo-[acyl-carrier-protein] synthase"/>
    <property type="match status" value="1"/>
</dbReference>
<protein>
    <recommendedName>
        <fullName evidence="10">Holo-[acyl-carrier-protein] synthase</fullName>
        <shortName evidence="10">Holo-ACP synthase</shortName>
        <ecNumber evidence="10">2.7.8.7</ecNumber>
    </recommendedName>
    <alternativeName>
        <fullName evidence="10">4'-phosphopantetheinyl transferase AcpS</fullName>
    </alternativeName>
</protein>
<comment type="function">
    <text evidence="9">Transfers the 4'-phosphopantetheine moiety from coenzyme A to the 'Ser-36' of acyl-carrier-protein.</text>
</comment>
<keyword evidence="3 10" id="KW-0479">Metal-binding</keyword>
<keyword evidence="1 10" id="KW-0444">Lipid biosynthesis</keyword>
<dbReference type="SUPFAM" id="SSF56214">
    <property type="entry name" value="4'-phosphopantetheinyl transferase"/>
    <property type="match status" value="1"/>
</dbReference>
<evidence type="ECO:0000256" key="10">
    <source>
        <dbReference type="HAMAP-Rule" id="MF_00101"/>
    </source>
</evidence>
<evidence type="ECO:0000256" key="2">
    <source>
        <dbReference type="ARBA" id="ARBA00022679"/>
    </source>
</evidence>
<accession>A0A451D8J5</accession>
<dbReference type="Gene3D" id="3.90.470.20">
    <property type="entry name" value="4'-phosphopantetheinyl transferase domain"/>
    <property type="match status" value="1"/>
</dbReference>
<comment type="similarity">
    <text evidence="10">Belongs to the P-Pant transferase superfamily. AcpS family.</text>
</comment>
<dbReference type="InterPro" id="IPR037143">
    <property type="entry name" value="4-PPantetheinyl_Trfase_dom_sf"/>
</dbReference>
<keyword evidence="10" id="KW-0963">Cytoplasm</keyword>
<dbReference type="Pfam" id="PF01648">
    <property type="entry name" value="ACPS"/>
    <property type="match status" value="1"/>
</dbReference>
<evidence type="ECO:0000256" key="4">
    <source>
        <dbReference type="ARBA" id="ARBA00022832"/>
    </source>
</evidence>
<evidence type="ECO:0000313" key="12">
    <source>
        <dbReference type="EMBL" id="VFP82095.1"/>
    </source>
</evidence>
<feature type="binding site" evidence="10">
    <location>
        <position position="58"/>
    </location>
    <ligand>
        <name>Mg(2+)</name>
        <dbReference type="ChEBI" id="CHEBI:18420"/>
    </ligand>
</feature>
<dbReference type="GO" id="GO:0005737">
    <property type="term" value="C:cytoplasm"/>
    <property type="evidence" value="ECO:0007669"/>
    <property type="project" value="UniProtKB-SubCell"/>
</dbReference>
<dbReference type="RefSeq" id="WP_157992701.1">
    <property type="nucleotide sequence ID" value="NZ_LR217713.1"/>
</dbReference>
<sequence length="126" mass="14419">MAILGIGIDIVEIFRVYKVISRKGDRLAHRILSESEWIQYQKNNKPERFLAKRLAVKEAASKAFGTGMQDSITFNQFEVCHDKLGKPFLCFLDNAKIMAKKLLVEHVHITLSDERCYTCAMVVLES</sequence>
<evidence type="ECO:0000256" key="8">
    <source>
        <dbReference type="ARBA" id="ARBA00050875"/>
    </source>
</evidence>
<dbReference type="GO" id="GO:0008897">
    <property type="term" value="F:holo-[acyl-carrier-protein] synthase activity"/>
    <property type="evidence" value="ECO:0007669"/>
    <property type="project" value="UniProtKB-UniRule"/>
</dbReference>
<dbReference type="InterPro" id="IPR002582">
    <property type="entry name" value="ACPS"/>
</dbReference>
<dbReference type="EMBL" id="LR217713">
    <property type="protein sequence ID" value="VFP82095.1"/>
    <property type="molecule type" value="Genomic_DNA"/>
</dbReference>
<dbReference type="GO" id="GO:0000287">
    <property type="term" value="F:magnesium ion binding"/>
    <property type="evidence" value="ECO:0007669"/>
    <property type="project" value="UniProtKB-UniRule"/>
</dbReference>
<feature type="binding site" evidence="10">
    <location>
        <position position="9"/>
    </location>
    <ligand>
        <name>Mg(2+)</name>
        <dbReference type="ChEBI" id="CHEBI:18420"/>
    </ligand>
</feature>
<gene>
    <name evidence="10 12" type="primary">acpS</name>
    <name evidence="12" type="ORF">ERCICURV3402_436</name>
</gene>
<dbReference type="GO" id="GO:0006633">
    <property type="term" value="P:fatty acid biosynthetic process"/>
    <property type="evidence" value="ECO:0007669"/>
    <property type="project" value="UniProtKB-UniRule"/>
</dbReference>
<keyword evidence="6 10" id="KW-0443">Lipid metabolism</keyword>